<dbReference type="Pfam" id="PF18895">
    <property type="entry name" value="T4SS_pilin"/>
    <property type="match status" value="1"/>
</dbReference>
<dbReference type="EMBL" id="MHSL01000018">
    <property type="protein sequence ID" value="OHA43781.1"/>
    <property type="molecule type" value="Genomic_DNA"/>
</dbReference>
<gene>
    <name evidence="2" type="ORF">A3G03_02145</name>
</gene>
<accession>A0A1G2P891</accession>
<keyword evidence="1" id="KW-1133">Transmembrane helix</keyword>
<name>A0A1G2P891_9BACT</name>
<reference evidence="2 3" key="1">
    <citation type="journal article" date="2016" name="Nat. Commun.">
        <title>Thousands of microbial genomes shed light on interconnected biogeochemical processes in an aquifer system.</title>
        <authorList>
            <person name="Anantharaman K."/>
            <person name="Brown C.T."/>
            <person name="Hug L.A."/>
            <person name="Sharon I."/>
            <person name="Castelle C.J."/>
            <person name="Probst A.J."/>
            <person name="Thomas B.C."/>
            <person name="Singh A."/>
            <person name="Wilkins M.J."/>
            <person name="Karaoz U."/>
            <person name="Brodie E.L."/>
            <person name="Williams K.H."/>
            <person name="Hubbard S.S."/>
            <person name="Banfield J.F."/>
        </authorList>
    </citation>
    <scope>NUCLEOTIDE SEQUENCE [LARGE SCALE GENOMIC DNA]</scope>
</reference>
<evidence type="ECO:0000313" key="3">
    <source>
        <dbReference type="Proteomes" id="UP000176355"/>
    </source>
</evidence>
<dbReference type="STRING" id="1802333.A3G03_02145"/>
<keyword evidence="1" id="KW-0812">Transmembrane</keyword>
<dbReference type="InterPro" id="IPR043993">
    <property type="entry name" value="T4SS_pilin"/>
</dbReference>
<dbReference type="Proteomes" id="UP000176355">
    <property type="component" value="Unassembled WGS sequence"/>
</dbReference>
<proteinExistence type="predicted"/>
<evidence type="ECO:0000313" key="2">
    <source>
        <dbReference type="EMBL" id="OHA43781.1"/>
    </source>
</evidence>
<feature type="transmembrane region" description="Helical" evidence="1">
    <location>
        <begin position="46"/>
        <end position="71"/>
    </location>
</feature>
<protein>
    <submittedName>
        <fullName evidence="2">Uncharacterized protein</fullName>
    </submittedName>
</protein>
<evidence type="ECO:0000256" key="1">
    <source>
        <dbReference type="SAM" id="Phobius"/>
    </source>
</evidence>
<sequence length="123" mass="13757">MNLAKIQKFQKLFAAVTVAAVLLLPSLIFAQTTFKDLVNKIIENINYLIFLVVDLAVFVFIWGIFKYFVAGANEKKVEEAKNVLIYGLLGIFIILSVWGLINILIGTFSFGSVDQPEPPQFNS</sequence>
<keyword evidence="1" id="KW-0472">Membrane</keyword>
<dbReference type="AlphaFoldDB" id="A0A1G2P891"/>
<comment type="caution">
    <text evidence="2">The sequence shown here is derived from an EMBL/GenBank/DDBJ whole genome shotgun (WGS) entry which is preliminary data.</text>
</comment>
<feature type="transmembrane region" description="Helical" evidence="1">
    <location>
        <begin position="83"/>
        <end position="105"/>
    </location>
</feature>
<organism evidence="2 3">
    <name type="scientific">Candidatus Taylorbacteria bacterium RIFCSPLOWO2_12_FULL_44_15c</name>
    <dbReference type="NCBI Taxonomy" id="1802333"/>
    <lineage>
        <taxon>Bacteria</taxon>
        <taxon>Candidatus Tayloriibacteriota</taxon>
    </lineage>
</organism>